<accession>A0A1S2LYI4</accession>
<keyword evidence="1" id="KW-0472">Membrane</keyword>
<dbReference type="InterPro" id="IPR043713">
    <property type="entry name" value="DUF5654"/>
</dbReference>
<reference evidence="2 3" key="1">
    <citation type="submission" date="2016-10" db="EMBL/GenBank/DDBJ databases">
        <title>Draft genome sequences of four alkaliphilic bacteria belonging to the Anaerobacillus genus.</title>
        <authorList>
            <person name="Bassil N.M."/>
            <person name="Lloyd J.R."/>
        </authorList>
    </citation>
    <scope>NUCLEOTIDE SEQUENCE [LARGE SCALE GENOMIC DNA]</scope>
    <source>
        <strain evidence="2 3">DSM 18345</strain>
    </source>
</reference>
<evidence type="ECO:0000313" key="3">
    <source>
        <dbReference type="Proteomes" id="UP000179524"/>
    </source>
</evidence>
<dbReference type="Proteomes" id="UP000179524">
    <property type="component" value="Unassembled WGS sequence"/>
</dbReference>
<feature type="transmembrane region" description="Helical" evidence="1">
    <location>
        <begin position="46"/>
        <end position="68"/>
    </location>
</feature>
<dbReference type="EMBL" id="MLQR01000001">
    <property type="protein sequence ID" value="OIJ17283.1"/>
    <property type="molecule type" value="Genomic_DNA"/>
</dbReference>
<keyword evidence="1" id="KW-1133">Transmembrane helix</keyword>
<dbReference type="Pfam" id="PF18898">
    <property type="entry name" value="DUF5654"/>
    <property type="match status" value="1"/>
</dbReference>
<organism evidence="2 3">
    <name type="scientific">Anaerobacillus alkalilacustris</name>
    <dbReference type="NCBI Taxonomy" id="393763"/>
    <lineage>
        <taxon>Bacteria</taxon>
        <taxon>Bacillati</taxon>
        <taxon>Bacillota</taxon>
        <taxon>Bacilli</taxon>
        <taxon>Bacillales</taxon>
        <taxon>Bacillaceae</taxon>
        <taxon>Anaerobacillus</taxon>
    </lineage>
</organism>
<proteinExistence type="predicted"/>
<keyword evidence="1" id="KW-0812">Transmembrane</keyword>
<dbReference type="AlphaFoldDB" id="A0A1S2LYI4"/>
<dbReference type="RefSeq" id="WP_071308009.1">
    <property type="nucleotide sequence ID" value="NZ_MLQR01000001.1"/>
</dbReference>
<evidence type="ECO:0000256" key="1">
    <source>
        <dbReference type="SAM" id="Phobius"/>
    </source>
</evidence>
<name>A0A1S2LYI4_9BACI</name>
<protein>
    <submittedName>
        <fullName evidence="2">Uncharacterized protein</fullName>
    </submittedName>
</protein>
<evidence type="ECO:0000313" key="2">
    <source>
        <dbReference type="EMBL" id="OIJ17283.1"/>
    </source>
</evidence>
<sequence length="72" mass="7986">MGRKFIEQIITLFTAAIGVMAALAWNDAVQALFNSWFPQGEGIKERFVFAIMITALAVLVTSIFASYLDKDN</sequence>
<keyword evidence="3" id="KW-1185">Reference proteome</keyword>
<feature type="transmembrane region" description="Helical" evidence="1">
    <location>
        <begin position="9"/>
        <end position="26"/>
    </location>
</feature>
<gene>
    <name evidence="2" type="ORF">BKP37_01910</name>
</gene>
<comment type="caution">
    <text evidence="2">The sequence shown here is derived from an EMBL/GenBank/DDBJ whole genome shotgun (WGS) entry which is preliminary data.</text>
</comment>
<dbReference type="OrthoDB" id="2969890at2"/>